<feature type="compositionally biased region" description="Polar residues" evidence="2">
    <location>
        <begin position="183"/>
        <end position="199"/>
    </location>
</feature>
<evidence type="ECO:0000313" key="4">
    <source>
        <dbReference type="EMBL" id="CAB9514432.1"/>
    </source>
</evidence>
<evidence type="ECO:0000259" key="3">
    <source>
        <dbReference type="Pfam" id="PF13191"/>
    </source>
</evidence>
<sequence length="1359" mass="150285">MASTTMERRGLEKVGSMRLLMIQKHGAHRSSDHHCGDTKTMGSSVTSLGTVVSGGSRPSRSSVMLRMHDSIVSAVDNWDILGDDDEEEEDEEESLLHGEDEDHALTDNFDILESQLEREEAKLGSEDDPCDCGMHHPPSKTQDLARLSGTSFTQGSTASSIESDAESAAKHLPTLLRNKSAGLTSLSSLPPCQNRSNPSLCDYDTDDDSVAGTERPSSIPSRPSKLLLTGNSQHSVLTRWAPESAKLRGASGLTASTVAGAPLPMQLAELGLFGRDTEVQQLRRALDKCIVPKNKCIYKPKSQKECSSSHSSRSTRQVAWIAGASGSGKTALAEYALQLQVTNRGGLYVSGKFENNHYERTSTANRSSSVQPLAGFASSCDDLCVQLLALKEGRQEEFQNLLEALQAQMAREEFDLLLGLLPGLGPFIATLEETMGDDSAASSEQQMRDSVVTVLDRPLYTAEESENQSKDLFQFVFRKFVRVVASVFPLVLVLDDLQWADLGSLELLEVLALDCNSLSNVMLVGCYRDDAVDAEHPLTSVQTEIAEKPVCEVVHIKLKDLDSTDLNLLLSELLQKEPSETETLASICYKKCGGNAFYLVRFVTMLWQEKLVKFDIMSDSWKWNHDEIAERSKATENVVNFLHSQLAGLPESTRQVLLFASCLGTEFEMTTMELIMADFYPGTPYESDLSRCVSAGILETTTSAGECRGYRWIHDKLMEAAQTLLSPEELCKLKYCVGAVLLKSFNAVDQEEDLFLIANLLNEAPNMSDTPVSLAELNLRAARRAASLSSFWAAADYCRQGIDLLPESKWTSDFELTLQLHSLAGDMYSTLGESDSMKRQCNEVISRSDVSIYDKVLPYQCVMVNLFNQGKVEEALNMCLDVLRELGVTFPTNKLQIGVKIQMGMNKAASDADSACEQLRNLPLLQDPKHKATMRFLTRLGTFGYLAKSPLLPLANLKLAKYSLKHGLGNDTPKNTACIGMMVGSFLDKIQEGSKYGMACLELLERIPAKRRVLPEAHYIVYAHVLHNTQPVHQMMKPLLNAYGVALEYGASLYASYSIYHYLLFAFRSGKSLRAIETDLRAYTVQMEDMHMHKAMLLSKILWQLVMNLMGVDGTSPLVLTGQAMDEVDFLASCGSEPYYKTMFQCYQNVLFAVLGKHELGAELAISKGDMIRVHPGTPAFVMDVFYQAVSCFSVARTSKKKKYKEHAKKMKQKIDGWAKQGNPNVLHFASFLSAERAALKGKNEEAEKLYETSIVTARKQGFIQDAALANERLAEFHEDVLKDKASAGFRYQEAIRLYTEWGALHKAKMIKKTKADLLQFCSASSHPEEVHLNFRIPPESVSLGCRSVGCSSKGSSLA</sequence>
<dbReference type="PANTHER" id="PTHR43642">
    <property type="entry name" value="HYBRID SIGNAL TRANSDUCTION HISTIDINE KINASE G"/>
    <property type="match status" value="1"/>
</dbReference>
<dbReference type="InterPro" id="IPR053159">
    <property type="entry name" value="Hybrid_Histidine_Kinase"/>
</dbReference>
<dbReference type="Proteomes" id="UP001153069">
    <property type="component" value="Unassembled WGS sequence"/>
</dbReference>
<evidence type="ECO:0000313" key="5">
    <source>
        <dbReference type="Proteomes" id="UP001153069"/>
    </source>
</evidence>
<dbReference type="EMBL" id="CAICTM010000651">
    <property type="protein sequence ID" value="CAB9514432.1"/>
    <property type="molecule type" value="Genomic_DNA"/>
</dbReference>
<evidence type="ECO:0000256" key="1">
    <source>
        <dbReference type="SAM" id="Coils"/>
    </source>
</evidence>
<feature type="compositionally biased region" description="Low complexity" evidence="2">
    <location>
        <begin position="40"/>
        <end position="61"/>
    </location>
</feature>
<protein>
    <submittedName>
        <fullName evidence="4">Transcriptional regulator</fullName>
    </submittedName>
</protein>
<feature type="region of interest" description="Disordered" evidence="2">
    <location>
        <begin position="27"/>
        <end position="61"/>
    </location>
</feature>
<dbReference type="SUPFAM" id="SSF52540">
    <property type="entry name" value="P-loop containing nucleoside triphosphate hydrolases"/>
    <property type="match status" value="1"/>
</dbReference>
<comment type="caution">
    <text evidence="4">The sequence shown here is derived from an EMBL/GenBank/DDBJ whole genome shotgun (WGS) entry which is preliminary data.</text>
</comment>
<gene>
    <name evidence="4" type="ORF">SEMRO_652_G181880.1</name>
</gene>
<name>A0A9N8E4D9_9STRA</name>
<dbReference type="PANTHER" id="PTHR43642:SF1">
    <property type="entry name" value="HYBRID SIGNAL TRANSDUCTION HISTIDINE KINASE G"/>
    <property type="match status" value="1"/>
</dbReference>
<dbReference type="InterPro" id="IPR011990">
    <property type="entry name" value="TPR-like_helical_dom_sf"/>
</dbReference>
<keyword evidence="1" id="KW-0175">Coiled coil</keyword>
<dbReference type="Pfam" id="PF13191">
    <property type="entry name" value="AAA_16"/>
    <property type="match status" value="1"/>
</dbReference>
<reference evidence="4" key="1">
    <citation type="submission" date="2020-06" db="EMBL/GenBank/DDBJ databases">
        <authorList>
            <consortium name="Plant Systems Biology data submission"/>
        </authorList>
    </citation>
    <scope>NUCLEOTIDE SEQUENCE</scope>
    <source>
        <strain evidence="4">D6</strain>
    </source>
</reference>
<keyword evidence="5" id="KW-1185">Reference proteome</keyword>
<accession>A0A9N8E4D9</accession>
<feature type="domain" description="Orc1-like AAA ATPase" evidence="3">
    <location>
        <begin position="317"/>
        <end position="524"/>
    </location>
</feature>
<organism evidence="4 5">
    <name type="scientific">Seminavis robusta</name>
    <dbReference type="NCBI Taxonomy" id="568900"/>
    <lineage>
        <taxon>Eukaryota</taxon>
        <taxon>Sar</taxon>
        <taxon>Stramenopiles</taxon>
        <taxon>Ochrophyta</taxon>
        <taxon>Bacillariophyta</taxon>
        <taxon>Bacillariophyceae</taxon>
        <taxon>Bacillariophycidae</taxon>
        <taxon>Naviculales</taxon>
        <taxon>Naviculaceae</taxon>
        <taxon>Seminavis</taxon>
    </lineage>
</organism>
<evidence type="ECO:0000256" key="2">
    <source>
        <dbReference type="SAM" id="MobiDB-lite"/>
    </source>
</evidence>
<feature type="coiled-coil region" evidence="1">
    <location>
        <begin position="388"/>
        <end position="415"/>
    </location>
</feature>
<feature type="coiled-coil region" evidence="1">
    <location>
        <begin position="1201"/>
        <end position="1250"/>
    </location>
</feature>
<dbReference type="SUPFAM" id="SSF48452">
    <property type="entry name" value="TPR-like"/>
    <property type="match status" value="1"/>
</dbReference>
<dbReference type="OrthoDB" id="60033at2759"/>
<dbReference type="InterPro" id="IPR041664">
    <property type="entry name" value="AAA_16"/>
</dbReference>
<proteinExistence type="predicted"/>
<feature type="region of interest" description="Disordered" evidence="2">
    <location>
        <begin position="183"/>
        <end position="227"/>
    </location>
</feature>
<dbReference type="InterPro" id="IPR027417">
    <property type="entry name" value="P-loop_NTPase"/>
</dbReference>